<accession>A0A814RSV7</accession>
<proteinExistence type="predicted"/>
<protein>
    <submittedName>
        <fullName evidence="1">Uncharacterized protein</fullName>
    </submittedName>
</protein>
<sequence>MQGQIIRKQAKKNKEKDFQIELIKIQHQSGTDLEKFLLSLSNYISYPNEYWFDNNEIVMNDSLNYENEATDNDQIVEIISPSTSNDSTIDSN</sequence>
<dbReference type="Proteomes" id="UP000663879">
    <property type="component" value="Unassembled WGS sequence"/>
</dbReference>
<organism evidence="1 2">
    <name type="scientific">Brachionus calyciflorus</name>
    <dbReference type="NCBI Taxonomy" id="104777"/>
    <lineage>
        <taxon>Eukaryota</taxon>
        <taxon>Metazoa</taxon>
        <taxon>Spiralia</taxon>
        <taxon>Gnathifera</taxon>
        <taxon>Rotifera</taxon>
        <taxon>Eurotatoria</taxon>
        <taxon>Monogononta</taxon>
        <taxon>Pseudotrocha</taxon>
        <taxon>Ploima</taxon>
        <taxon>Brachionidae</taxon>
        <taxon>Brachionus</taxon>
    </lineage>
</organism>
<keyword evidence="2" id="KW-1185">Reference proteome</keyword>
<dbReference type="AlphaFoldDB" id="A0A814RSV7"/>
<evidence type="ECO:0000313" key="1">
    <source>
        <dbReference type="EMBL" id="CAF1137484.1"/>
    </source>
</evidence>
<dbReference type="EMBL" id="CAJNOC010010182">
    <property type="protein sequence ID" value="CAF1137484.1"/>
    <property type="molecule type" value="Genomic_DNA"/>
</dbReference>
<feature type="non-terminal residue" evidence="1">
    <location>
        <position position="92"/>
    </location>
</feature>
<gene>
    <name evidence="1" type="ORF">OXX778_LOCUS22752</name>
</gene>
<name>A0A814RSV7_9BILA</name>
<reference evidence="1" key="1">
    <citation type="submission" date="2021-02" db="EMBL/GenBank/DDBJ databases">
        <authorList>
            <person name="Nowell W R."/>
        </authorList>
    </citation>
    <scope>NUCLEOTIDE SEQUENCE</scope>
    <source>
        <strain evidence="1">Ploen Becks lab</strain>
    </source>
</reference>
<comment type="caution">
    <text evidence="1">The sequence shown here is derived from an EMBL/GenBank/DDBJ whole genome shotgun (WGS) entry which is preliminary data.</text>
</comment>
<evidence type="ECO:0000313" key="2">
    <source>
        <dbReference type="Proteomes" id="UP000663879"/>
    </source>
</evidence>